<dbReference type="Proteomes" id="UP000681722">
    <property type="component" value="Unassembled WGS sequence"/>
</dbReference>
<dbReference type="AlphaFoldDB" id="A0A814W5W2"/>
<evidence type="ECO:0000313" key="3">
    <source>
        <dbReference type="Proteomes" id="UP000663829"/>
    </source>
</evidence>
<name>A0A814W5W2_9BILA</name>
<sequence length="176" mass="20206">MSPCGSLKRKIEPNENDDTFTIAKKVRCDRTQVGNEYVIKNSEPVLAKDMRLYDVIYTCRHEDDAHIYAISYHENEKTLAYLRNVLAVERPDHDGIIAVFMTSYKNPIIEANVRQWSLAIGREFHSSYVSTSNTIDDSVHFYMLKDQIAEITFSSESRSALVNQLAQLVEPCKKIL</sequence>
<dbReference type="OrthoDB" id="9977609at2759"/>
<organism evidence="1 3">
    <name type="scientific">Didymodactylos carnosus</name>
    <dbReference type="NCBI Taxonomy" id="1234261"/>
    <lineage>
        <taxon>Eukaryota</taxon>
        <taxon>Metazoa</taxon>
        <taxon>Spiralia</taxon>
        <taxon>Gnathifera</taxon>
        <taxon>Rotifera</taxon>
        <taxon>Eurotatoria</taxon>
        <taxon>Bdelloidea</taxon>
        <taxon>Philodinida</taxon>
        <taxon>Philodinidae</taxon>
        <taxon>Didymodactylos</taxon>
    </lineage>
</organism>
<dbReference type="EMBL" id="CAJOBC010008420">
    <property type="protein sequence ID" value="CAF3961147.1"/>
    <property type="molecule type" value="Genomic_DNA"/>
</dbReference>
<gene>
    <name evidence="1" type="ORF">GPM918_LOCUS23503</name>
    <name evidence="2" type="ORF">SRO942_LOCUS23502</name>
</gene>
<accession>A0A814W5W2</accession>
<proteinExistence type="predicted"/>
<keyword evidence="3" id="KW-1185">Reference proteome</keyword>
<dbReference type="Proteomes" id="UP000663829">
    <property type="component" value="Unassembled WGS sequence"/>
</dbReference>
<comment type="caution">
    <text evidence="1">The sequence shown here is derived from an EMBL/GenBank/DDBJ whole genome shotgun (WGS) entry which is preliminary data.</text>
</comment>
<evidence type="ECO:0000313" key="2">
    <source>
        <dbReference type="EMBL" id="CAF3961147.1"/>
    </source>
</evidence>
<protein>
    <submittedName>
        <fullName evidence="1">Uncharacterized protein</fullName>
    </submittedName>
</protein>
<reference evidence="1" key="1">
    <citation type="submission" date="2021-02" db="EMBL/GenBank/DDBJ databases">
        <authorList>
            <person name="Nowell W R."/>
        </authorList>
    </citation>
    <scope>NUCLEOTIDE SEQUENCE</scope>
</reference>
<dbReference type="EMBL" id="CAJNOQ010008419">
    <property type="protein sequence ID" value="CAF1196771.1"/>
    <property type="molecule type" value="Genomic_DNA"/>
</dbReference>
<evidence type="ECO:0000313" key="1">
    <source>
        <dbReference type="EMBL" id="CAF1196771.1"/>
    </source>
</evidence>